<proteinExistence type="predicted"/>
<keyword evidence="3" id="KW-1185">Reference proteome</keyword>
<evidence type="ECO:0000313" key="3">
    <source>
        <dbReference type="Proteomes" id="UP001202479"/>
    </source>
</evidence>
<organism evidence="2 3">
    <name type="scientific">Candida oxycetoniae</name>
    <dbReference type="NCBI Taxonomy" id="497107"/>
    <lineage>
        <taxon>Eukaryota</taxon>
        <taxon>Fungi</taxon>
        <taxon>Dikarya</taxon>
        <taxon>Ascomycota</taxon>
        <taxon>Saccharomycotina</taxon>
        <taxon>Pichiomycetes</taxon>
        <taxon>Debaryomycetaceae</taxon>
        <taxon>Candida/Lodderomyces clade</taxon>
        <taxon>Candida</taxon>
    </lineage>
</organism>
<dbReference type="GeneID" id="73382404"/>
<dbReference type="RefSeq" id="XP_049178132.1">
    <property type="nucleotide sequence ID" value="XM_049326266.1"/>
</dbReference>
<feature type="compositionally biased region" description="Polar residues" evidence="1">
    <location>
        <begin position="46"/>
        <end position="77"/>
    </location>
</feature>
<evidence type="ECO:0000256" key="1">
    <source>
        <dbReference type="SAM" id="MobiDB-lite"/>
    </source>
</evidence>
<feature type="compositionally biased region" description="Basic and acidic residues" evidence="1">
    <location>
        <begin position="1"/>
        <end position="22"/>
    </location>
</feature>
<evidence type="ECO:0000313" key="2">
    <source>
        <dbReference type="EMBL" id="KAI3402383.1"/>
    </source>
</evidence>
<comment type="caution">
    <text evidence="2">The sequence shown here is derived from an EMBL/GenBank/DDBJ whole genome shotgun (WGS) entry which is preliminary data.</text>
</comment>
<name>A0AAI9SST0_9ASCO</name>
<protein>
    <submittedName>
        <fullName evidence="2">Uncharacterized protein</fullName>
    </submittedName>
</protein>
<feature type="compositionally biased region" description="Basic and acidic residues" evidence="1">
    <location>
        <begin position="126"/>
        <end position="137"/>
    </location>
</feature>
<feature type="compositionally biased region" description="Basic and acidic residues" evidence="1">
    <location>
        <begin position="92"/>
        <end position="105"/>
    </location>
</feature>
<dbReference type="EMBL" id="JAHUZD010000149">
    <property type="protein sequence ID" value="KAI3402383.1"/>
    <property type="molecule type" value="Genomic_DNA"/>
</dbReference>
<reference evidence="2" key="1">
    <citation type="journal article" date="2022" name="DNA Res.">
        <title>Genome analysis of five recently described species of the CUG-Ser clade uncovers Candida theae as a new hybrid lineage with pathogenic potential in the Candida parapsilosis species complex.</title>
        <authorList>
            <person name="Mixao V."/>
            <person name="Del Olmo V."/>
            <person name="Hegedusova E."/>
            <person name="Saus E."/>
            <person name="Pryszcz L."/>
            <person name="Cillingova A."/>
            <person name="Nosek J."/>
            <person name="Gabaldon T."/>
        </authorList>
    </citation>
    <scope>NUCLEOTIDE SEQUENCE</scope>
    <source>
        <strain evidence="2">CBS 10844</strain>
    </source>
</reference>
<feature type="region of interest" description="Disordered" evidence="1">
    <location>
        <begin position="1"/>
        <end position="163"/>
    </location>
</feature>
<sequence length="173" mass="19747">MNSNQDQHDTKSDIFPLDEHLQADYSVPDGSWEHNLEKKRLRSKTYGPNSQNQQTYGGPNSQNQQTFEPNSQNQQDYMKQAQVDNDDDNGDFPEHRESRTYEHHSSLFSSLPHLHFGSPKGYPGTDDVKNKEKDDGSSRAIPQGKKDLANSTTYNFADDDDEDHIDDFINLLG</sequence>
<dbReference type="Proteomes" id="UP001202479">
    <property type="component" value="Unassembled WGS sequence"/>
</dbReference>
<dbReference type="AlphaFoldDB" id="A0AAI9SST0"/>
<accession>A0AAI9SST0</accession>
<feature type="compositionally biased region" description="Low complexity" evidence="1">
    <location>
        <begin position="106"/>
        <end position="116"/>
    </location>
</feature>
<gene>
    <name evidence="2" type="ORF">KGF56_004791</name>
</gene>